<dbReference type="InterPro" id="IPR000866">
    <property type="entry name" value="AhpC/TSA"/>
</dbReference>
<dbReference type="InterPro" id="IPR036249">
    <property type="entry name" value="Thioredoxin-like_sf"/>
</dbReference>
<keyword evidence="5" id="KW-0560">Oxidoreductase</keyword>
<proteinExistence type="inferred from homology"/>
<evidence type="ECO:0000256" key="6">
    <source>
        <dbReference type="ARBA" id="ARBA00023157"/>
    </source>
</evidence>
<reference evidence="13 14" key="1">
    <citation type="journal article" date="2013" name="PLoS ONE">
        <title>Enrichment and Genome Sequence of the Group I.1a Ammonia-Oxidizing Archaeon ?Ca. Nitrosotenuis uzonensis? Representing a Clade Globally.</title>
        <authorList>
            <person name="Lebedeva E.V."/>
            <person name="Hatzenpichler R."/>
            <person name="Pelletier E."/>
            <person name="Schuster N."/>
            <person name="Hauzmayer S."/>
            <person name="Bulaev A."/>
            <person name="Grigor'eva N.V."/>
            <person name="Galushko A."/>
            <person name="Schmid M."/>
            <person name="Palatinszky M."/>
            <person name="Le Paslier D."/>
            <person name="Daims H."/>
            <person name="Wagner M."/>
        </authorList>
    </citation>
    <scope>NUCLEOTIDE SEQUENCE [LARGE SCALE GENOMIC DNA]</scope>
    <source>
        <strain evidence="13 14">N4</strain>
    </source>
</reference>
<dbReference type="InterPro" id="IPR050924">
    <property type="entry name" value="Peroxiredoxin_BCP/PrxQ"/>
</dbReference>
<evidence type="ECO:0000256" key="1">
    <source>
        <dbReference type="ARBA" id="ARBA00011245"/>
    </source>
</evidence>
<dbReference type="PROSITE" id="PS51352">
    <property type="entry name" value="THIOREDOXIN_2"/>
    <property type="match status" value="1"/>
</dbReference>
<dbReference type="GO" id="GO:0045454">
    <property type="term" value="P:cell redox homeostasis"/>
    <property type="evidence" value="ECO:0007669"/>
    <property type="project" value="TreeGrafter"/>
</dbReference>
<evidence type="ECO:0000256" key="4">
    <source>
        <dbReference type="ARBA" id="ARBA00022862"/>
    </source>
</evidence>
<keyword evidence="14" id="KW-1185">Reference proteome</keyword>
<evidence type="ECO:0000313" key="13">
    <source>
        <dbReference type="EMBL" id="CDI05922.1"/>
    </source>
</evidence>
<gene>
    <name evidence="13" type="ORF">NITUZ_40088</name>
</gene>
<dbReference type="PANTHER" id="PTHR42801">
    <property type="entry name" value="THIOREDOXIN-DEPENDENT PEROXIDE REDUCTASE"/>
    <property type="match status" value="1"/>
</dbReference>
<dbReference type="InterPro" id="IPR024706">
    <property type="entry name" value="Peroxiredoxin_AhpC-typ"/>
</dbReference>
<dbReference type="GO" id="GO:0034599">
    <property type="term" value="P:cellular response to oxidative stress"/>
    <property type="evidence" value="ECO:0007669"/>
    <property type="project" value="TreeGrafter"/>
</dbReference>
<keyword evidence="3" id="KW-0575">Peroxidase</keyword>
<evidence type="ECO:0000256" key="5">
    <source>
        <dbReference type="ARBA" id="ARBA00023002"/>
    </source>
</evidence>
<comment type="caution">
    <text evidence="13">The sequence shown here is derived from an EMBL/GenBank/DDBJ whole genome shotgun (WGS) entry which is preliminary data.</text>
</comment>
<comment type="subunit">
    <text evidence="1">Monomer.</text>
</comment>
<evidence type="ECO:0000256" key="11">
    <source>
        <dbReference type="PIRSR" id="PIRSR000239-1"/>
    </source>
</evidence>
<dbReference type="PANTHER" id="PTHR42801:SF4">
    <property type="entry name" value="AHPC_TSA FAMILY PROTEIN"/>
    <property type="match status" value="1"/>
</dbReference>
<evidence type="ECO:0000256" key="10">
    <source>
        <dbReference type="ARBA" id="ARBA00049091"/>
    </source>
</evidence>
<keyword evidence="4" id="KW-0049">Antioxidant</keyword>
<evidence type="ECO:0000256" key="9">
    <source>
        <dbReference type="ARBA" id="ARBA00038489"/>
    </source>
</evidence>
<dbReference type="GO" id="GO:0005737">
    <property type="term" value="C:cytoplasm"/>
    <property type="evidence" value="ECO:0007669"/>
    <property type="project" value="TreeGrafter"/>
</dbReference>
<dbReference type="EC" id="1.11.1.24" evidence="2"/>
<dbReference type="AlphaFoldDB" id="V6ATE8"/>
<accession>V6ATE8</accession>
<dbReference type="EMBL" id="CBTY010000009">
    <property type="protein sequence ID" value="CDI05922.1"/>
    <property type="molecule type" value="Genomic_DNA"/>
</dbReference>
<evidence type="ECO:0000256" key="3">
    <source>
        <dbReference type="ARBA" id="ARBA00022559"/>
    </source>
</evidence>
<keyword evidence="6" id="KW-1015">Disulfide bond</keyword>
<evidence type="ECO:0000256" key="7">
    <source>
        <dbReference type="ARBA" id="ARBA00023284"/>
    </source>
</evidence>
<evidence type="ECO:0000313" key="14">
    <source>
        <dbReference type="Proteomes" id="UP000018159"/>
    </source>
</evidence>
<dbReference type="PIRSF" id="PIRSF000239">
    <property type="entry name" value="AHPC"/>
    <property type="match status" value="1"/>
</dbReference>
<keyword evidence="7" id="KW-0676">Redox-active center</keyword>
<dbReference type="GO" id="GO:0008379">
    <property type="term" value="F:thioredoxin peroxidase activity"/>
    <property type="evidence" value="ECO:0007669"/>
    <property type="project" value="TreeGrafter"/>
</dbReference>
<dbReference type="Proteomes" id="UP000018159">
    <property type="component" value="Unassembled WGS sequence"/>
</dbReference>
<dbReference type="CDD" id="cd03017">
    <property type="entry name" value="PRX_BCP"/>
    <property type="match status" value="1"/>
</dbReference>
<evidence type="ECO:0000256" key="8">
    <source>
        <dbReference type="ARBA" id="ARBA00032824"/>
    </source>
</evidence>
<dbReference type="InterPro" id="IPR013766">
    <property type="entry name" value="Thioredoxin_domain"/>
</dbReference>
<name>V6ATE8_9ARCH</name>
<dbReference type="STRING" id="1407055.NITUZ_40088"/>
<feature type="active site" description="Cysteine sulfenic acid (-SOH) intermediate; for peroxidase activity" evidence="11">
    <location>
        <position position="46"/>
    </location>
</feature>
<protein>
    <recommendedName>
        <fullName evidence="2">thioredoxin-dependent peroxiredoxin</fullName>
        <ecNumber evidence="2">1.11.1.24</ecNumber>
    </recommendedName>
    <alternativeName>
        <fullName evidence="8">Thioredoxin peroxidase</fullName>
    </alternativeName>
</protein>
<dbReference type="SUPFAM" id="SSF52833">
    <property type="entry name" value="Thioredoxin-like"/>
    <property type="match status" value="1"/>
</dbReference>
<comment type="catalytic activity">
    <reaction evidence="10">
        <text>a hydroperoxide + [thioredoxin]-dithiol = an alcohol + [thioredoxin]-disulfide + H2O</text>
        <dbReference type="Rhea" id="RHEA:62620"/>
        <dbReference type="Rhea" id="RHEA-COMP:10698"/>
        <dbReference type="Rhea" id="RHEA-COMP:10700"/>
        <dbReference type="ChEBI" id="CHEBI:15377"/>
        <dbReference type="ChEBI" id="CHEBI:29950"/>
        <dbReference type="ChEBI" id="CHEBI:30879"/>
        <dbReference type="ChEBI" id="CHEBI:35924"/>
        <dbReference type="ChEBI" id="CHEBI:50058"/>
        <dbReference type="EC" id="1.11.1.24"/>
    </reaction>
</comment>
<organism evidence="13 14">
    <name type="scientific">Candidatus Nitrosotenuis uzonensis</name>
    <dbReference type="NCBI Taxonomy" id="1407055"/>
    <lineage>
        <taxon>Archaea</taxon>
        <taxon>Nitrososphaerota</taxon>
        <taxon>Candidatus Nitrosotenuis</taxon>
    </lineage>
</organism>
<evidence type="ECO:0000256" key="2">
    <source>
        <dbReference type="ARBA" id="ARBA00013017"/>
    </source>
</evidence>
<feature type="domain" description="Thioredoxin" evidence="12">
    <location>
        <begin position="3"/>
        <end position="154"/>
    </location>
</feature>
<sequence length="154" mass="17351">MRMNVGDIAPDFELPASDDSTVRLSSFKGTKNVVLCFYPKNHLFMCPSKKVFKMAQSVIKAYPEILNADSVLFAISVDTVDDQKKFIQEYRIPYLHLSDTSKEVCKQYAGLNIAGLARRTTFIIDKNGVIRKIFTNIDVEKHGQEIAKSLAEIS</sequence>
<evidence type="ECO:0000259" key="12">
    <source>
        <dbReference type="PROSITE" id="PS51352"/>
    </source>
</evidence>
<dbReference type="Gene3D" id="3.40.30.10">
    <property type="entry name" value="Glutaredoxin"/>
    <property type="match status" value="1"/>
</dbReference>
<comment type="similarity">
    <text evidence="9">Belongs to the peroxiredoxin family. BCP/PrxQ subfamily.</text>
</comment>
<dbReference type="Pfam" id="PF00578">
    <property type="entry name" value="AhpC-TSA"/>
    <property type="match status" value="1"/>
</dbReference>